<keyword evidence="7" id="KW-1185">Reference proteome</keyword>
<dbReference type="Gene3D" id="3.30.450.40">
    <property type="match status" value="1"/>
</dbReference>
<dbReference type="PROSITE" id="PS51078">
    <property type="entry name" value="ICLR_ED"/>
    <property type="match status" value="1"/>
</dbReference>
<dbReference type="GO" id="GO:0003677">
    <property type="term" value="F:DNA binding"/>
    <property type="evidence" value="ECO:0007669"/>
    <property type="project" value="UniProtKB-KW"/>
</dbReference>
<dbReference type="AlphaFoldDB" id="A0A4S5BGB5"/>
<evidence type="ECO:0000256" key="1">
    <source>
        <dbReference type="ARBA" id="ARBA00023015"/>
    </source>
</evidence>
<dbReference type="PANTHER" id="PTHR30136">
    <property type="entry name" value="HELIX-TURN-HELIX TRANSCRIPTIONAL REGULATOR, ICLR FAMILY"/>
    <property type="match status" value="1"/>
</dbReference>
<dbReference type="Pfam" id="PF09339">
    <property type="entry name" value="HTH_IclR"/>
    <property type="match status" value="1"/>
</dbReference>
<dbReference type="Gene3D" id="1.10.10.10">
    <property type="entry name" value="Winged helix-like DNA-binding domain superfamily/Winged helix DNA-binding domain"/>
    <property type="match status" value="1"/>
</dbReference>
<dbReference type="InterPro" id="IPR029016">
    <property type="entry name" value="GAF-like_dom_sf"/>
</dbReference>
<dbReference type="EMBL" id="SSWX01000024">
    <property type="protein sequence ID" value="THJ31384.1"/>
    <property type="molecule type" value="Genomic_DNA"/>
</dbReference>
<feature type="domain" description="HTH iclR-type" evidence="4">
    <location>
        <begin position="23"/>
        <end position="85"/>
    </location>
</feature>
<comment type="caution">
    <text evidence="6">The sequence shown here is derived from an EMBL/GenBank/DDBJ whole genome shotgun (WGS) entry which is preliminary data.</text>
</comment>
<keyword evidence="1" id="KW-0805">Transcription regulation</keyword>
<dbReference type="PROSITE" id="PS51077">
    <property type="entry name" value="HTH_ICLR"/>
    <property type="match status" value="1"/>
</dbReference>
<proteinExistence type="predicted"/>
<evidence type="ECO:0000313" key="6">
    <source>
        <dbReference type="EMBL" id="THJ31384.1"/>
    </source>
</evidence>
<evidence type="ECO:0000259" key="5">
    <source>
        <dbReference type="PROSITE" id="PS51078"/>
    </source>
</evidence>
<gene>
    <name evidence="6" type="ORF">E8K88_15305</name>
</gene>
<organism evidence="6 7">
    <name type="scientific">Lampropedia aestuarii</name>
    <dbReference type="NCBI Taxonomy" id="2562762"/>
    <lineage>
        <taxon>Bacteria</taxon>
        <taxon>Pseudomonadati</taxon>
        <taxon>Pseudomonadota</taxon>
        <taxon>Betaproteobacteria</taxon>
        <taxon>Burkholderiales</taxon>
        <taxon>Comamonadaceae</taxon>
        <taxon>Lampropedia</taxon>
    </lineage>
</organism>
<name>A0A4S5BGB5_9BURK</name>
<dbReference type="InterPro" id="IPR014757">
    <property type="entry name" value="Tscrpt_reg_IclR_C"/>
</dbReference>
<evidence type="ECO:0000313" key="7">
    <source>
        <dbReference type="Proteomes" id="UP000306236"/>
    </source>
</evidence>
<dbReference type="Pfam" id="PF01614">
    <property type="entry name" value="IclR_C"/>
    <property type="match status" value="1"/>
</dbReference>
<dbReference type="OrthoDB" id="5401369at2"/>
<evidence type="ECO:0000256" key="2">
    <source>
        <dbReference type="ARBA" id="ARBA00023125"/>
    </source>
</evidence>
<dbReference type="GO" id="GO:0003700">
    <property type="term" value="F:DNA-binding transcription factor activity"/>
    <property type="evidence" value="ECO:0007669"/>
    <property type="project" value="TreeGrafter"/>
</dbReference>
<dbReference type="PANTHER" id="PTHR30136:SF33">
    <property type="entry name" value="TRANSCRIPTIONAL REGULATORY PROTEIN"/>
    <property type="match status" value="1"/>
</dbReference>
<dbReference type="SUPFAM" id="SSF46785">
    <property type="entry name" value="Winged helix' DNA-binding domain"/>
    <property type="match status" value="1"/>
</dbReference>
<accession>A0A4S5BGB5</accession>
<evidence type="ECO:0000259" key="4">
    <source>
        <dbReference type="PROSITE" id="PS51077"/>
    </source>
</evidence>
<feature type="domain" description="IclR-ED" evidence="5">
    <location>
        <begin position="86"/>
        <end position="264"/>
    </location>
</feature>
<dbReference type="Proteomes" id="UP000306236">
    <property type="component" value="Unassembled WGS sequence"/>
</dbReference>
<dbReference type="InterPro" id="IPR036388">
    <property type="entry name" value="WH-like_DNA-bd_sf"/>
</dbReference>
<dbReference type="InterPro" id="IPR050707">
    <property type="entry name" value="HTH_MetabolicPath_Reg"/>
</dbReference>
<keyword evidence="2" id="KW-0238">DNA-binding</keyword>
<sequence>MDNTWNRRVPTGLEEFAGDKQFATTLARGLELLHCFTPERPVLGNSEMAKMLNLPKATVSRLSYTLLCLGYLTATEYYGKYQLGAATLSMGYPLLAQFTIRRSARPLMLKMAKSLNCNVSIGVRDRFSMVYIEVIRTGGGIVYAHDVGSTHPLLGTSIGRAYLLGCTPAVRESLINQIKIKEPGQWRQYGKKTQENLQDYPQYGCCTAVGEIVPDVQAVAVPLGRIDRVDVAAISCTFQGRSLNVDWLRREVAPQLQALARQIT</sequence>
<reference evidence="6 7" key="1">
    <citation type="submission" date="2019-04" db="EMBL/GenBank/DDBJ databases">
        <title>Lampropedia sp YIM MLB12 draf genome.</title>
        <authorList>
            <person name="Wang Y.-X."/>
        </authorList>
    </citation>
    <scope>NUCLEOTIDE SEQUENCE [LARGE SCALE GENOMIC DNA]</scope>
    <source>
        <strain evidence="6 7">YIM MLB12</strain>
    </source>
</reference>
<dbReference type="SMART" id="SM00346">
    <property type="entry name" value="HTH_ICLR"/>
    <property type="match status" value="1"/>
</dbReference>
<evidence type="ECO:0000256" key="3">
    <source>
        <dbReference type="ARBA" id="ARBA00023163"/>
    </source>
</evidence>
<dbReference type="RefSeq" id="WP_136407546.1">
    <property type="nucleotide sequence ID" value="NZ_JARXRQ010000013.1"/>
</dbReference>
<dbReference type="SUPFAM" id="SSF55781">
    <property type="entry name" value="GAF domain-like"/>
    <property type="match status" value="1"/>
</dbReference>
<dbReference type="InterPro" id="IPR005471">
    <property type="entry name" value="Tscrpt_reg_IclR_N"/>
</dbReference>
<keyword evidence="3" id="KW-0804">Transcription</keyword>
<dbReference type="GO" id="GO:0045892">
    <property type="term" value="P:negative regulation of DNA-templated transcription"/>
    <property type="evidence" value="ECO:0007669"/>
    <property type="project" value="TreeGrafter"/>
</dbReference>
<dbReference type="InterPro" id="IPR036390">
    <property type="entry name" value="WH_DNA-bd_sf"/>
</dbReference>
<protein>
    <submittedName>
        <fullName evidence="6">IclR family transcriptional regulator</fullName>
    </submittedName>
</protein>